<protein>
    <submittedName>
        <fullName evidence="1">RNA-directed DNA polymerase, eukaryota</fullName>
    </submittedName>
</protein>
<reference evidence="1 2" key="1">
    <citation type="journal article" date="2018" name="Mol. Plant">
        <title>The genome of Artemisia annua provides insight into the evolution of Asteraceae family and artemisinin biosynthesis.</title>
        <authorList>
            <person name="Shen Q."/>
            <person name="Zhang L."/>
            <person name="Liao Z."/>
            <person name="Wang S."/>
            <person name="Yan T."/>
            <person name="Shi P."/>
            <person name="Liu M."/>
            <person name="Fu X."/>
            <person name="Pan Q."/>
            <person name="Wang Y."/>
            <person name="Lv Z."/>
            <person name="Lu X."/>
            <person name="Zhang F."/>
            <person name="Jiang W."/>
            <person name="Ma Y."/>
            <person name="Chen M."/>
            <person name="Hao X."/>
            <person name="Li L."/>
            <person name="Tang Y."/>
            <person name="Lv G."/>
            <person name="Zhou Y."/>
            <person name="Sun X."/>
            <person name="Brodelius P.E."/>
            <person name="Rose J.K.C."/>
            <person name="Tang K."/>
        </authorList>
    </citation>
    <scope>NUCLEOTIDE SEQUENCE [LARGE SCALE GENOMIC DNA]</scope>
    <source>
        <strain evidence="2">cv. Huhao1</strain>
        <tissue evidence="1">Leaf</tissue>
    </source>
</reference>
<dbReference type="SUPFAM" id="SSF56219">
    <property type="entry name" value="DNase I-like"/>
    <property type="match status" value="1"/>
</dbReference>
<comment type="caution">
    <text evidence="1">The sequence shown here is derived from an EMBL/GenBank/DDBJ whole genome shotgun (WGS) entry which is preliminary data.</text>
</comment>
<name>A0A2U1MM46_ARTAN</name>
<keyword evidence="1" id="KW-0808">Transferase</keyword>
<dbReference type="AlphaFoldDB" id="A0A2U1MM46"/>
<evidence type="ECO:0000313" key="2">
    <source>
        <dbReference type="Proteomes" id="UP000245207"/>
    </source>
</evidence>
<organism evidence="1 2">
    <name type="scientific">Artemisia annua</name>
    <name type="common">Sweet wormwood</name>
    <dbReference type="NCBI Taxonomy" id="35608"/>
    <lineage>
        <taxon>Eukaryota</taxon>
        <taxon>Viridiplantae</taxon>
        <taxon>Streptophyta</taxon>
        <taxon>Embryophyta</taxon>
        <taxon>Tracheophyta</taxon>
        <taxon>Spermatophyta</taxon>
        <taxon>Magnoliopsida</taxon>
        <taxon>eudicotyledons</taxon>
        <taxon>Gunneridae</taxon>
        <taxon>Pentapetalae</taxon>
        <taxon>asterids</taxon>
        <taxon>campanulids</taxon>
        <taxon>Asterales</taxon>
        <taxon>Asteraceae</taxon>
        <taxon>Asteroideae</taxon>
        <taxon>Anthemideae</taxon>
        <taxon>Artemisiinae</taxon>
        <taxon>Artemisia</taxon>
    </lineage>
</organism>
<keyword evidence="1" id="KW-0695">RNA-directed DNA polymerase</keyword>
<evidence type="ECO:0000313" key="1">
    <source>
        <dbReference type="EMBL" id="PWA62328.1"/>
    </source>
</evidence>
<proteinExistence type="predicted"/>
<accession>A0A2U1MM46</accession>
<dbReference type="EMBL" id="PKPP01004890">
    <property type="protein sequence ID" value="PWA62328.1"/>
    <property type="molecule type" value="Genomic_DNA"/>
</dbReference>
<keyword evidence="1" id="KW-0548">Nucleotidyltransferase</keyword>
<dbReference type="GO" id="GO:0003964">
    <property type="term" value="F:RNA-directed DNA polymerase activity"/>
    <property type="evidence" value="ECO:0007669"/>
    <property type="project" value="UniProtKB-KW"/>
</dbReference>
<dbReference type="InterPro" id="IPR036691">
    <property type="entry name" value="Endo/exonu/phosph_ase_sf"/>
</dbReference>
<gene>
    <name evidence="1" type="ORF">CTI12_AA364020</name>
</gene>
<dbReference type="Proteomes" id="UP000245207">
    <property type="component" value="Unassembled WGS sequence"/>
</dbReference>
<dbReference type="Gene3D" id="3.60.10.10">
    <property type="entry name" value="Endonuclease/exonuclease/phosphatase"/>
    <property type="match status" value="1"/>
</dbReference>
<keyword evidence="2" id="KW-1185">Reference proteome</keyword>
<dbReference type="OrthoDB" id="1881450at2759"/>
<sequence>MTRLELFRLKSVWGNYTFDYACSLARGRSGGLISMWDPNMFVKEEIWCDESFIIVKGCWLNVVGDCFMIHIYGPHDPLTKVNLWNKLQEFMQLHRGKYILFGDMNEVREEIERYGSAFSRNEAQVFNTFINDASLIELPLGGRLFTWMNKVGTKLSKLDRFLFSEDVLDMLPNY</sequence>